<dbReference type="EMBL" id="LN614827">
    <property type="protein sequence ID" value="CEG56355.1"/>
    <property type="molecule type" value="Genomic_DNA"/>
</dbReference>
<dbReference type="OrthoDB" id="5638916at2"/>
<keyword evidence="3" id="KW-1185">Reference proteome</keyword>
<evidence type="ECO:0000313" key="3">
    <source>
        <dbReference type="Proteomes" id="UP000032430"/>
    </source>
</evidence>
<feature type="chain" id="PRO_5001942635" description="Secreted protein" evidence="1">
    <location>
        <begin position="22"/>
        <end position="142"/>
    </location>
</feature>
<dbReference type="AlphaFoldDB" id="A0A098G4F1"/>
<dbReference type="HOGENOM" id="CLU_1813389_0_0_6"/>
<dbReference type="Proteomes" id="UP000032430">
    <property type="component" value="Chromosome I"/>
</dbReference>
<protein>
    <recommendedName>
        <fullName evidence="4">Secreted protein</fullName>
    </recommendedName>
</protein>
<evidence type="ECO:0000313" key="2">
    <source>
        <dbReference type="EMBL" id="CEG56355.1"/>
    </source>
</evidence>
<reference evidence="3" key="1">
    <citation type="submission" date="2014-09" db="EMBL/GenBank/DDBJ databases">
        <authorList>
            <person name="Gomez-Valero L."/>
        </authorList>
    </citation>
    <scope>NUCLEOTIDE SEQUENCE [LARGE SCALE GENOMIC DNA]</scope>
    <source>
        <strain evidence="3">ATCC700992</strain>
    </source>
</reference>
<gene>
    <name evidence="2" type="ORF">LFA_0910</name>
</gene>
<proteinExistence type="predicted"/>
<dbReference type="RefSeq" id="WP_045095035.1">
    <property type="nucleotide sequence ID" value="NZ_LN614827.1"/>
</dbReference>
<evidence type="ECO:0000256" key="1">
    <source>
        <dbReference type="SAM" id="SignalP"/>
    </source>
</evidence>
<name>A0A098G4F1_9GAMM</name>
<feature type="signal peptide" evidence="1">
    <location>
        <begin position="1"/>
        <end position="21"/>
    </location>
</feature>
<organism evidence="2 3">
    <name type="scientific">Legionella fallonii LLAP-10</name>
    <dbReference type="NCBI Taxonomy" id="1212491"/>
    <lineage>
        <taxon>Bacteria</taxon>
        <taxon>Pseudomonadati</taxon>
        <taxon>Pseudomonadota</taxon>
        <taxon>Gammaproteobacteria</taxon>
        <taxon>Legionellales</taxon>
        <taxon>Legionellaceae</taxon>
        <taxon>Legionella</taxon>
    </lineage>
</organism>
<keyword evidence="1" id="KW-0732">Signal</keyword>
<evidence type="ECO:0008006" key="4">
    <source>
        <dbReference type="Google" id="ProtNLM"/>
    </source>
</evidence>
<dbReference type="STRING" id="1212491.LFA_0910"/>
<accession>A0A098G4F1</accession>
<sequence length="142" mass="15074">MMRKNIIAVFLFVLASATGFAAINSSVVPLSGGGNVAANTSVSISLNGVVPSVTYNVVCYIDTSYPFQYVLLGSSFTDTTSTIISYSLNGNYVMQDQLIPGHNIAVIAGKFTNPSTGYIVFTNLDQTNPFNVNNCFAIPIQA</sequence>
<dbReference type="KEGG" id="lfa:LFA_0910"/>